<dbReference type="Proteomes" id="UP000223968">
    <property type="component" value="Unassembled WGS sequence"/>
</dbReference>
<evidence type="ECO:0000259" key="2">
    <source>
        <dbReference type="Pfam" id="PF24864"/>
    </source>
</evidence>
<dbReference type="AlphaFoldDB" id="A0A2B7X6K8"/>
<accession>A0A2B7X6K8</accession>
<dbReference type="OrthoDB" id="4757095at2759"/>
<evidence type="ECO:0000313" key="4">
    <source>
        <dbReference type="Proteomes" id="UP000223968"/>
    </source>
</evidence>
<feature type="compositionally biased region" description="Basic and acidic residues" evidence="1">
    <location>
        <begin position="20"/>
        <end position="30"/>
    </location>
</feature>
<keyword evidence="4" id="KW-1185">Reference proteome</keyword>
<organism evidence="3 4">
    <name type="scientific">Helicocarpus griseus UAMH5409</name>
    <dbReference type="NCBI Taxonomy" id="1447875"/>
    <lineage>
        <taxon>Eukaryota</taxon>
        <taxon>Fungi</taxon>
        <taxon>Dikarya</taxon>
        <taxon>Ascomycota</taxon>
        <taxon>Pezizomycotina</taxon>
        <taxon>Eurotiomycetes</taxon>
        <taxon>Eurotiomycetidae</taxon>
        <taxon>Onygenales</taxon>
        <taxon>Ajellomycetaceae</taxon>
        <taxon>Helicocarpus</taxon>
    </lineage>
</organism>
<protein>
    <recommendedName>
        <fullName evidence="2">DUF7730 domain-containing protein</fullName>
    </recommendedName>
</protein>
<feature type="region of interest" description="Disordered" evidence="1">
    <location>
        <begin position="12"/>
        <end position="40"/>
    </location>
</feature>
<dbReference type="InterPro" id="IPR056632">
    <property type="entry name" value="DUF7730"/>
</dbReference>
<name>A0A2B7X6K8_9EURO</name>
<dbReference type="PANTHER" id="PTHR38790">
    <property type="entry name" value="2EXR DOMAIN-CONTAINING PROTEIN-RELATED"/>
    <property type="match status" value="1"/>
</dbReference>
<evidence type="ECO:0000256" key="1">
    <source>
        <dbReference type="SAM" id="MobiDB-lite"/>
    </source>
</evidence>
<dbReference type="STRING" id="1447875.A0A2B7X6K8"/>
<dbReference type="EMBL" id="PDNB01000135">
    <property type="protein sequence ID" value="PGH04539.1"/>
    <property type="molecule type" value="Genomic_DNA"/>
</dbReference>
<gene>
    <name evidence="3" type="ORF">AJ79_07065</name>
</gene>
<proteinExistence type="predicted"/>
<feature type="domain" description="DUF7730" evidence="2">
    <location>
        <begin position="65"/>
        <end position="209"/>
    </location>
</feature>
<dbReference type="Pfam" id="PF24864">
    <property type="entry name" value="DUF7730"/>
    <property type="match status" value="1"/>
</dbReference>
<evidence type="ECO:0000313" key="3">
    <source>
        <dbReference type="EMBL" id="PGH04539.1"/>
    </source>
</evidence>
<comment type="caution">
    <text evidence="3">The sequence shown here is derived from an EMBL/GenBank/DDBJ whole genome shotgun (WGS) entry which is preliminary data.</text>
</comment>
<sequence>MPVTNPYYTFPPDAPTNAYDHYHNRSDRSPPPRPRLPSYRRRGLTHPLPDWVDSPFADPWAKTDPQTQCTLYTRIPPEIRFLIFEALLGNRVLHMYRHHVRKSCRQNDVKWATKFWDTENTGLPEVGFVDCQCAQGAGIGTSVGILRTCRRIYSDCISILYTRNTFNFGNINDILSVWAYPNEHPKRFRSIASIETKLTATRFASSTPTYISKFRYDECLSFFYPVSSLKVLRLFIEFLPPLNDPYDTQHQQHQQQEGQGGTLEEFWLTPIDNLVRHLGGSSLEEAEFVIAGSCFDILFSAVKEDEIVCNELRGGKRYRRRLEGVRPGLEYWISCPGEKTSAEN</sequence>
<reference evidence="3 4" key="1">
    <citation type="submission" date="2017-10" db="EMBL/GenBank/DDBJ databases">
        <title>Comparative genomics in systemic dimorphic fungi from Ajellomycetaceae.</title>
        <authorList>
            <person name="Munoz J.F."/>
            <person name="Mcewen J.G."/>
            <person name="Clay O.K."/>
            <person name="Cuomo C.A."/>
        </authorList>
    </citation>
    <scope>NUCLEOTIDE SEQUENCE [LARGE SCALE GENOMIC DNA]</scope>
    <source>
        <strain evidence="3 4">UAMH5409</strain>
    </source>
</reference>